<protein>
    <recommendedName>
        <fullName evidence="2">Rho-GAP domain-containing protein</fullName>
    </recommendedName>
</protein>
<reference evidence="3" key="1">
    <citation type="submission" date="2011-01" db="EMBL/GenBank/DDBJ databases">
        <title>The Genome Sequence of Nematocida parisii strain ERTm3.</title>
        <authorList>
            <consortium name="The Broad Institute Genome Sequencing Platform"/>
            <consortium name="The Broad Institute Genome Sequencing Center for Infectious Disease"/>
            <person name="Cuomo C."/>
            <person name="Troemel E."/>
            <person name="Young S.K."/>
            <person name="Zeng Q."/>
            <person name="Gargeya S."/>
            <person name="Fitzgerald M."/>
            <person name="Haas B."/>
            <person name="Abouelleil A."/>
            <person name="Alvarado L."/>
            <person name="Arachchi H.M."/>
            <person name="Berlin A."/>
            <person name="Chapman S.B."/>
            <person name="Gearin G."/>
            <person name="Goldberg J."/>
            <person name="Griggs A."/>
            <person name="Gujja S."/>
            <person name="Hansen M."/>
            <person name="Heiman D."/>
            <person name="Howarth C."/>
            <person name="Larimer J."/>
            <person name="Lui A."/>
            <person name="MacDonald P.J.P."/>
            <person name="McCowen C."/>
            <person name="Montmayeur A."/>
            <person name="Murphy C."/>
            <person name="Neiman D."/>
            <person name="Pearson M."/>
            <person name="Priest M."/>
            <person name="Roberts A."/>
            <person name="Saif S."/>
            <person name="Shea T."/>
            <person name="Sisk P."/>
            <person name="Stolte C."/>
            <person name="Sykes S."/>
            <person name="Wortman J."/>
            <person name="Nusbaum C."/>
            <person name="Birren B."/>
        </authorList>
    </citation>
    <scope>NUCLEOTIDE SEQUENCE</scope>
    <source>
        <strain evidence="3">ERTm3</strain>
    </source>
</reference>
<dbReference type="OrthoDB" id="2188018at2759"/>
<proteinExistence type="predicted"/>
<dbReference type="HOGENOM" id="CLU_305668_0_0_1"/>
<dbReference type="Pfam" id="PF00620">
    <property type="entry name" value="RhoGAP"/>
    <property type="match status" value="1"/>
</dbReference>
<evidence type="ECO:0000259" key="2">
    <source>
        <dbReference type="Pfam" id="PF00620"/>
    </source>
</evidence>
<accession>I3EDZ1</accession>
<feature type="compositionally biased region" description="Polar residues" evidence="1">
    <location>
        <begin position="483"/>
        <end position="498"/>
    </location>
</feature>
<dbReference type="Gene3D" id="1.10.555.10">
    <property type="entry name" value="Rho GTPase activation protein"/>
    <property type="match status" value="1"/>
</dbReference>
<dbReference type="InParanoid" id="I3EDZ1"/>
<gene>
    <name evidence="3" type="ORF">NEQG_02319</name>
</gene>
<feature type="domain" description="Rho-GAP" evidence="2">
    <location>
        <begin position="796"/>
        <end position="926"/>
    </location>
</feature>
<dbReference type="InterPro" id="IPR008936">
    <property type="entry name" value="Rho_GTPase_activation_prot"/>
</dbReference>
<keyword evidence="4" id="KW-1185">Reference proteome</keyword>
<dbReference type="AlphaFoldDB" id="I3EDZ1"/>
<dbReference type="VEuPathDB" id="MicrosporidiaDB:NEQG_02319"/>
<dbReference type="Proteomes" id="UP000002872">
    <property type="component" value="Unassembled WGS sequence"/>
</dbReference>
<feature type="compositionally biased region" description="Basic and acidic residues" evidence="1">
    <location>
        <begin position="468"/>
        <end position="477"/>
    </location>
</feature>
<sequence>MRNFMSNYITRTVHSEEITKIFNRVTKLFPHFKLGARHLICTHRSRQQSFSDMLDRAIFCGLKGSMEHPRTKVYVLANLARDILAYFIILCADEQNTVRGEFQAIYRVIESRASALVGDFSRDFFENLMNNVFGVGKHTLKDSSNISTIKRRANVITHWPMRLFRRTSHTNTSVQDMTYSDILKDFHFAIYQSKDSILTGQDTGAWSMVRELYTRTMERAGETPSSMKEVSFILQVDRACRDYSPPLLIGGGIVGGLRVIRKKYFENVVELACSDTKGYPIRELLKDAKVYMYAPLIQGIINVLTTCGATKEDILPYTRLLSAEADELFNLPEEKQKRAEAILLESIKICDEVIAAMGKSPSRERELKIIRGEIMMINKILLGSKLVLPQKVTPEQEIVIDALVEECARVWERFMGTGSKPSNSAYSKKAHAEFPYFSKVYKTVAQPEEIADIAMEGLETANISESAAVEKQEKPAEPAEPSFTASTLDLPESVSSTPAEACVEEAASPNDVSANIPSVIRTISSAPLVKKASPSSSIFSTPVSGGVGQSPKEQPCSDMRCKVYSVGEEDQHLKKLSAAIDVQEESEKRGKRIDELRQYFGGLKYACFYSRNVPDHLKNLFKCAPSIYNKVKRLYDRNFTDVLAVEEIRVCRRSMFRDAYSEILNARPDSEILMHLRDDIIVTKYMDMLKERTIEKLIALEREKKEKELHKAREKPKLKGVKRLMKKVSSAFESFFKKQEVLPSVEEELHNWEVSRREEMDSEVIFTKNSSQRVSHGFLNVSKALVDLIKYTPGYVYRKTPETVDVTEKYAAWIDREEPVDYEEIKKNPDQLRALSMVFNRYIRNYNGGVVSKYLYVAIAERAGKVPLEKVDYGMGLMMLATMGSNTLWLLKHVVYTVEQVAKYEETNFMSYQSIVNIVAPNLLADDVPYSMDTFVIVLEMAHSLFAATRNISFMEEFYA</sequence>
<feature type="region of interest" description="Disordered" evidence="1">
    <location>
        <begin position="467"/>
        <end position="508"/>
    </location>
</feature>
<dbReference type="EMBL" id="GL870882">
    <property type="protein sequence ID" value="EIJ87438.1"/>
    <property type="molecule type" value="Genomic_DNA"/>
</dbReference>
<name>I3EDZ1_NEMP3</name>
<dbReference type="OMA" id="MFRDAYS"/>
<dbReference type="GO" id="GO:0007165">
    <property type="term" value="P:signal transduction"/>
    <property type="evidence" value="ECO:0007669"/>
    <property type="project" value="InterPro"/>
</dbReference>
<evidence type="ECO:0000256" key="1">
    <source>
        <dbReference type="SAM" id="MobiDB-lite"/>
    </source>
</evidence>
<dbReference type="SUPFAM" id="SSF48350">
    <property type="entry name" value="GTPase activation domain, GAP"/>
    <property type="match status" value="1"/>
</dbReference>
<evidence type="ECO:0000313" key="3">
    <source>
        <dbReference type="EMBL" id="EIJ87438.1"/>
    </source>
</evidence>
<evidence type="ECO:0000313" key="4">
    <source>
        <dbReference type="Proteomes" id="UP000002872"/>
    </source>
</evidence>
<organism evidence="3 4">
    <name type="scientific">Nematocida parisii (strain ERTm3)</name>
    <name type="common">Nematode killer fungus</name>
    <dbReference type="NCBI Taxonomy" id="935791"/>
    <lineage>
        <taxon>Eukaryota</taxon>
        <taxon>Fungi</taxon>
        <taxon>Fungi incertae sedis</taxon>
        <taxon>Microsporidia</taxon>
        <taxon>Nematocida</taxon>
    </lineage>
</organism>
<dbReference type="InterPro" id="IPR000198">
    <property type="entry name" value="RhoGAP_dom"/>
</dbReference>